<accession>A0A1G4M799</accession>
<dbReference type="SMART" id="SM00829">
    <property type="entry name" value="PKS_ER"/>
    <property type="match status" value="1"/>
</dbReference>
<dbReference type="CDD" id="cd05285">
    <property type="entry name" value="sorbitol_DH"/>
    <property type="match status" value="1"/>
</dbReference>
<dbReference type="GO" id="GO:0008270">
    <property type="term" value="F:zinc ion binding"/>
    <property type="evidence" value="ECO:0007669"/>
    <property type="project" value="InterPro"/>
</dbReference>
<dbReference type="InterPro" id="IPR013154">
    <property type="entry name" value="ADH-like_N"/>
</dbReference>
<evidence type="ECO:0000256" key="6">
    <source>
        <dbReference type="ARBA" id="ARBA00023027"/>
    </source>
</evidence>
<dbReference type="InterPro" id="IPR011032">
    <property type="entry name" value="GroES-like_sf"/>
</dbReference>
<dbReference type="Pfam" id="PF00107">
    <property type="entry name" value="ADH_zinc_N"/>
    <property type="match status" value="1"/>
</dbReference>
<dbReference type="SUPFAM" id="SSF50129">
    <property type="entry name" value="GroES-like"/>
    <property type="match status" value="1"/>
</dbReference>
<dbReference type="GO" id="GO:0006062">
    <property type="term" value="P:sorbitol catabolic process"/>
    <property type="evidence" value="ECO:0007669"/>
    <property type="project" value="TreeGrafter"/>
</dbReference>
<organism evidence="9 10">
    <name type="scientific">Lachancea fermentati</name>
    <name type="common">Zygosaccharomyces fermentati</name>
    <dbReference type="NCBI Taxonomy" id="4955"/>
    <lineage>
        <taxon>Eukaryota</taxon>
        <taxon>Fungi</taxon>
        <taxon>Dikarya</taxon>
        <taxon>Ascomycota</taxon>
        <taxon>Saccharomycotina</taxon>
        <taxon>Saccharomycetes</taxon>
        <taxon>Saccharomycetales</taxon>
        <taxon>Saccharomycetaceae</taxon>
        <taxon>Lachancea</taxon>
    </lineage>
</organism>
<evidence type="ECO:0000313" key="10">
    <source>
        <dbReference type="Proteomes" id="UP000190831"/>
    </source>
</evidence>
<feature type="domain" description="Enoyl reductase (ER)" evidence="8">
    <location>
        <begin position="14"/>
        <end position="350"/>
    </location>
</feature>
<dbReference type="InterPro" id="IPR020843">
    <property type="entry name" value="ER"/>
</dbReference>
<dbReference type="OMA" id="RYGPGCY"/>
<dbReference type="FunFam" id="3.40.50.720:FF:000068">
    <property type="entry name" value="Sorbitol dehydrogenase"/>
    <property type="match status" value="1"/>
</dbReference>
<dbReference type="InterPro" id="IPR013149">
    <property type="entry name" value="ADH-like_C"/>
</dbReference>
<keyword evidence="5" id="KW-0560">Oxidoreductase</keyword>
<dbReference type="SUPFAM" id="SSF51735">
    <property type="entry name" value="NAD(P)-binding Rossmann-fold domains"/>
    <property type="match status" value="1"/>
</dbReference>
<dbReference type="EMBL" id="LT598489">
    <property type="protein sequence ID" value="SCV99711.1"/>
    <property type="molecule type" value="Genomic_DNA"/>
</dbReference>
<dbReference type="Proteomes" id="UP000190831">
    <property type="component" value="Chromosome B"/>
</dbReference>
<dbReference type="PANTHER" id="PTHR43161:SF9">
    <property type="entry name" value="SORBITOL DEHYDROGENASE"/>
    <property type="match status" value="1"/>
</dbReference>
<keyword evidence="10" id="KW-1185">Reference proteome</keyword>
<dbReference type="Gene3D" id="3.90.180.10">
    <property type="entry name" value="Medium-chain alcohol dehydrogenases, catalytic domain"/>
    <property type="match status" value="1"/>
</dbReference>
<evidence type="ECO:0000256" key="5">
    <source>
        <dbReference type="ARBA" id="ARBA00023002"/>
    </source>
</evidence>
<evidence type="ECO:0000256" key="1">
    <source>
        <dbReference type="ARBA" id="ARBA00001947"/>
    </source>
</evidence>
<dbReference type="GO" id="GO:0003939">
    <property type="term" value="F:L-iditol 2-dehydrogenase (NAD+) activity"/>
    <property type="evidence" value="ECO:0007669"/>
    <property type="project" value="TreeGrafter"/>
</dbReference>
<dbReference type="InterPro" id="IPR002328">
    <property type="entry name" value="ADH_Zn_CS"/>
</dbReference>
<name>A0A1G4M799_LACFM</name>
<gene>
    <name evidence="9" type="ORF">LAFE_0B00826G</name>
</gene>
<keyword evidence="4 7" id="KW-0862">Zinc</keyword>
<dbReference type="OrthoDB" id="3941538at2759"/>
<dbReference type="Pfam" id="PF08240">
    <property type="entry name" value="ADH_N"/>
    <property type="match status" value="1"/>
</dbReference>
<dbReference type="InterPro" id="IPR036291">
    <property type="entry name" value="NAD(P)-bd_dom_sf"/>
</dbReference>
<comment type="similarity">
    <text evidence="2 7">Belongs to the zinc-containing alcohol dehydrogenase family.</text>
</comment>
<evidence type="ECO:0000256" key="2">
    <source>
        <dbReference type="ARBA" id="ARBA00008072"/>
    </source>
</evidence>
<proteinExistence type="inferred from homology"/>
<dbReference type="PANTHER" id="PTHR43161">
    <property type="entry name" value="SORBITOL DEHYDROGENASE"/>
    <property type="match status" value="1"/>
</dbReference>
<dbReference type="PROSITE" id="PS00059">
    <property type="entry name" value="ADH_ZINC"/>
    <property type="match status" value="1"/>
</dbReference>
<dbReference type="InterPro" id="IPR045306">
    <property type="entry name" value="SDH-like"/>
</dbReference>
<comment type="cofactor">
    <cofactor evidence="1 7">
        <name>Zn(2+)</name>
        <dbReference type="ChEBI" id="CHEBI:29105"/>
    </cofactor>
</comment>
<evidence type="ECO:0000313" key="9">
    <source>
        <dbReference type="EMBL" id="SCV99711.1"/>
    </source>
</evidence>
<keyword evidence="6" id="KW-0520">NAD</keyword>
<evidence type="ECO:0000256" key="7">
    <source>
        <dbReference type="RuleBase" id="RU361277"/>
    </source>
</evidence>
<sequence length="354" mass="38703">MVEQQPAIVLQAKGKIEIETRPVPKIEDPHYVKLQIKKTGICGSDIHYYKEGAIGNFVVKEPMILGHESSGVVVEVGEKVTRVRPGDRVAIEPGIPSRYSDETKEGRYNLCPHMRFASTPPVDGTLAKYYLAPEDFLVKLPDHVSLEEGALVEPMSVGVHCNKLAEIKYGQKVVVFGAGPVGLLTGSVSRAFGASEVVYVDVFANKLELSGEFGGTQVVNSSKFKNEDEIVDEIKRVLGGNEPEVVFECSGAEICVRSGIKVCKAGGCYVQVGMGKDDVNFPLSAIGPKELRVLGSFRYCSGDYRDSVKLLAEKKVNVRPLVTHRFKFEDARKAYDFNIGHASEVIKTIIDGPQ</sequence>
<reference evidence="10" key="1">
    <citation type="submission" date="2016-03" db="EMBL/GenBank/DDBJ databases">
        <authorList>
            <person name="Devillers H."/>
        </authorList>
    </citation>
    <scope>NUCLEOTIDE SEQUENCE [LARGE SCALE GENOMIC DNA]</scope>
</reference>
<evidence type="ECO:0000256" key="4">
    <source>
        <dbReference type="ARBA" id="ARBA00022833"/>
    </source>
</evidence>
<keyword evidence="3 7" id="KW-0479">Metal-binding</keyword>
<dbReference type="STRING" id="4955.A0A1G4M799"/>
<protein>
    <submittedName>
        <fullName evidence="9">LAFE_0B00826g1_1</fullName>
    </submittedName>
</protein>
<evidence type="ECO:0000259" key="8">
    <source>
        <dbReference type="SMART" id="SM00829"/>
    </source>
</evidence>
<dbReference type="AlphaFoldDB" id="A0A1G4M799"/>
<evidence type="ECO:0000256" key="3">
    <source>
        <dbReference type="ARBA" id="ARBA00022723"/>
    </source>
</evidence>
<dbReference type="Gene3D" id="3.40.50.720">
    <property type="entry name" value="NAD(P)-binding Rossmann-like Domain"/>
    <property type="match status" value="1"/>
</dbReference>